<accession>A0ABW1R7R1</accession>
<evidence type="ECO:0000313" key="2">
    <source>
        <dbReference type="Proteomes" id="UP001596253"/>
    </source>
</evidence>
<dbReference type="Proteomes" id="UP001596253">
    <property type="component" value="Unassembled WGS sequence"/>
</dbReference>
<dbReference type="NCBIfam" id="TIGR01869">
    <property type="entry name" value="casC_Cse4"/>
    <property type="match status" value="1"/>
</dbReference>
<dbReference type="RefSeq" id="WP_137639603.1">
    <property type="nucleotide sequence ID" value="NZ_BJDK01000007.1"/>
</dbReference>
<gene>
    <name evidence="1" type="primary">cas7e</name>
    <name evidence="1" type="ORF">ACFP3T_09020</name>
</gene>
<keyword evidence="2" id="KW-1185">Reference proteome</keyword>
<dbReference type="Pfam" id="PF09344">
    <property type="entry name" value="Cas_CT1975"/>
    <property type="match status" value="1"/>
</dbReference>
<comment type="caution">
    <text evidence="1">The sequence shown here is derived from an EMBL/GenBank/DDBJ whole genome shotgun (WGS) entry which is preliminary data.</text>
</comment>
<evidence type="ECO:0000313" key="1">
    <source>
        <dbReference type="EMBL" id="MFC6164806.1"/>
    </source>
</evidence>
<protein>
    <submittedName>
        <fullName evidence="1">Type I-E CRISPR-associated protein Cas7/Cse4/CasC</fullName>
    </submittedName>
</protein>
<reference evidence="2" key="1">
    <citation type="journal article" date="2019" name="Int. J. Syst. Evol. Microbiol.">
        <title>The Global Catalogue of Microorganisms (GCM) 10K type strain sequencing project: providing services to taxonomists for standard genome sequencing and annotation.</title>
        <authorList>
            <consortium name="The Broad Institute Genomics Platform"/>
            <consortium name="The Broad Institute Genome Sequencing Center for Infectious Disease"/>
            <person name="Wu L."/>
            <person name="Ma J."/>
        </authorList>
    </citation>
    <scope>NUCLEOTIDE SEQUENCE [LARGE SCALE GENOMIC DNA]</scope>
    <source>
        <strain evidence="2">CCM 8932</strain>
    </source>
</reference>
<dbReference type="EMBL" id="JBHSSD010000040">
    <property type="protein sequence ID" value="MFC6164806.1"/>
    <property type="molecule type" value="Genomic_DNA"/>
</dbReference>
<dbReference type="InterPro" id="IPR010148">
    <property type="entry name" value="CRISPR-assoc_prot_CT1975"/>
</dbReference>
<sequence>MTKQNLYIDLNVIQTVPSSNINRDDIGAPKTALYGGVTRARVSSQSWKRAIRQSFKKDNIGLGFRTKKIAELLAIEIQNTDPSLEEELALKRAISVLSAIGINFDGSKSKELLFVTQGQVSRLARYAIDNGDELAKSKVKIKVKNLIEEQFQYDHTLDLALFGRMIAADPKLNVEASSQVAHAISTHEVIPEFDYFTALDDLQTDDSTGAAMLGVVNFNSATLYRYANLNVCALAEKLVKEDLLNGVEAFVRDFILSMPTGKQNTFANKTLPSYVMITIRRDTPVNLVSAFENPVVSSTGFVGPSIRKLEEEYLATQQFVNPPISNLVLSKTDSQVGDQVINLSELLEQVTAALSKVVQDENINS</sequence>
<name>A0ABW1R7R1_9LACO</name>
<proteinExistence type="predicted"/>
<organism evidence="1 2">
    <name type="scientific">Lactiplantibacillus dongliensis</name>
    <dbReference type="NCBI Taxonomy" id="2559919"/>
    <lineage>
        <taxon>Bacteria</taxon>
        <taxon>Bacillati</taxon>
        <taxon>Bacillota</taxon>
        <taxon>Bacilli</taxon>
        <taxon>Lactobacillales</taxon>
        <taxon>Lactobacillaceae</taxon>
        <taxon>Lactiplantibacillus</taxon>
    </lineage>
</organism>